<dbReference type="GO" id="GO:0016740">
    <property type="term" value="F:transferase activity"/>
    <property type="evidence" value="ECO:0007669"/>
    <property type="project" value="UniProtKB-KW"/>
</dbReference>
<dbReference type="InterPro" id="IPR050979">
    <property type="entry name" value="LD-transpeptidase"/>
</dbReference>
<evidence type="ECO:0000259" key="7">
    <source>
        <dbReference type="PROSITE" id="PS52029"/>
    </source>
</evidence>
<reference evidence="9 11" key="3">
    <citation type="submission" date="2020-03" db="EMBL/GenBank/DDBJ databases">
        <title>Bacillus aquiflavi sp. nov., isolated from yellow water of strong flavor Chinese baijiu in Yibin region of China.</title>
        <authorList>
            <person name="Xie J."/>
        </authorList>
    </citation>
    <scope>NUCLEOTIDE SEQUENCE [LARGE SCALE GENOMIC DNA]</scope>
    <source>
        <strain evidence="9 11">Gsoil 114</strain>
    </source>
</reference>
<dbReference type="Gene3D" id="2.40.440.10">
    <property type="entry name" value="L,D-transpeptidase catalytic domain-like"/>
    <property type="match status" value="1"/>
</dbReference>
<dbReference type="InterPro" id="IPR038054">
    <property type="entry name" value="LD_TPept-like_central_sf"/>
</dbReference>
<dbReference type="GO" id="GO:0018104">
    <property type="term" value="P:peptidoglycan-protein cross-linking"/>
    <property type="evidence" value="ECO:0007669"/>
    <property type="project" value="TreeGrafter"/>
</dbReference>
<dbReference type="PROSITE" id="PS52029">
    <property type="entry name" value="LD_TPASE"/>
    <property type="match status" value="1"/>
</dbReference>
<evidence type="ECO:0000256" key="6">
    <source>
        <dbReference type="PROSITE-ProRule" id="PRU01373"/>
    </source>
</evidence>
<evidence type="ECO:0000313" key="11">
    <source>
        <dbReference type="Proteomes" id="UP000476934"/>
    </source>
</evidence>
<dbReference type="PANTHER" id="PTHR30582">
    <property type="entry name" value="L,D-TRANSPEPTIDASE"/>
    <property type="match status" value="1"/>
</dbReference>
<dbReference type="PANTHER" id="PTHR30582:SF33">
    <property type="entry name" value="EXPORTED PROTEIN"/>
    <property type="match status" value="1"/>
</dbReference>
<evidence type="ECO:0000313" key="10">
    <source>
        <dbReference type="Proteomes" id="UP000030588"/>
    </source>
</evidence>
<comment type="pathway">
    <text evidence="1 6">Cell wall biogenesis; peptidoglycan biosynthesis.</text>
</comment>
<dbReference type="UniPathway" id="UPA00219"/>
<dbReference type="OrthoDB" id="3176960at2"/>
<dbReference type="Proteomes" id="UP000476934">
    <property type="component" value="Unassembled WGS sequence"/>
</dbReference>
<reference evidence="9" key="2">
    <citation type="submission" date="2020-02" db="EMBL/GenBank/DDBJ databases">
        <authorList>
            <person name="Feng H."/>
        </authorList>
    </citation>
    <scope>NUCLEOTIDE SEQUENCE [LARGE SCALE GENOMIC DNA]</scope>
    <source>
        <strain evidence="9">Gsoil 114</strain>
    </source>
</reference>
<dbReference type="InterPro" id="IPR038063">
    <property type="entry name" value="Transpep_catalytic_dom"/>
</dbReference>
<dbReference type="GO" id="GO:0071555">
    <property type="term" value="P:cell wall organization"/>
    <property type="evidence" value="ECO:0007669"/>
    <property type="project" value="UniProtKB-UniRule"/>
</dbReference>
<accession>A0A0A6XWF5</accession>
<dbReference type="GO" id="GO:0008360">
    <property type="term" value="P:regulation of cell shape"/>
    <property type="evidence" value="ECO:0007669"/>
    <property type="project" value="UniProtKB-UniRule"/>
</dbReference>
<evidence type="ECO:0000313" key="9">
    <source>
        <dbReference type="EMBL" id="NEY21438.1"/>
    </source>
</evidence>
<evidence type="ECO:0000256" key="2">
    <source>
        <dbReference type="ARBA" id="ARBA00022679"/>
    </source>
</evidence>
<dbReference type="SUPFAM" id="SSF141523">
    <property type="entry name" value="L,D-transpeptidase catalytic domain-like"/>
    <property type="match status" value="1"/>
</dbReference>
<reference evidence="8 10" key="1">
    <citation type="submission" date="2014-10" db="EMBL/GenBank/DDBJ databases">
        <title>Draft genome of phytase producing Bacillus ginsengihumi strain M2.11.</title>
        <authorList>
            <person name="Toymentseva A."/>
            <person name="Boulygina E.A."/>
            <person name="Kazakov S.V."/>
            <person name="Kayumov I."/>
            <person name="Suleimanova A.D."/>
            <person name="Mardanova A.M."/>
            <person name="Maria S.N."/>
            <person name="Sergey M.Y."/>
            <person name="Sharipova M.R."/>
        </authorList>
    </citation>
    <scope>NUCLEOTIDE SEQUENCE [LARGE SCALE GENOMIC DNA]</scope>
    <source>
        <strain evidence="8 10">M2.11</strain>
    </source>
</reference>
<dbReference type="RefSeq" id="WP_035355761.1">
    <property type="nucleotide sequence ID" value="NZ_JAAIWK010000034.1"/>
</dbReference>
<dbReference type="InterPro" id="IPR022029">
    <property type="entry name" value="YoaR-like_PG-bd"/>
</dbReference>
<dbReference type="CDD" id="cd16913">
    <property type="entry name" value="YkuD_like"/>
    <property type="match status" value="1"/>
</dbReference>
<keyword evidence="11" id="KW-1185">Reference proteome</keyword>
<keyword evidence="3 6" id="KW-0133">Cell shape</keyword>
<dbReference type="SUPFAM" id="SSF143985">
    <property type="entry name" value="L,D-transpeptidase pre-catalytic domain-like"/>
    <property type="match status" value="1"/>
</dbReference>
<gene>
    <name evidence="9" type="ORF">G4D61_15960</name>
    <name evidence="8" type="ORF">NG54_15335</name>
</gene>
<dbReference type="EMBL" id="JAAIWK010000034">
    <property type="protein sequence ID" value="NEY21438.1"/>
    <property type="molecule type" value="Genomic_DNA"/>
</dbReference>
<dbReference type="Pfam" id="PF12229">
    <property type="entry name" value="PG_binding_4"/>
    <property type="match status" value="1"/>
</dbReference>
<proteinExistence type="predicted"/>
<sequence>MSKRNIIIISSLVVAVLLVFAGIYYYQATHFNKHVTINNTKVGGLTANQALKKLKSAVSKNVVYVGEKRIYDGKDTKMGFTNKDLSEVKNLLKKQQTFFPSSKVKNYSLKPSQVDRDHQQTMEKKIKEKLLKMNKGLKVPKDAEAHLKKGKISISKSVNGKQYDIASLLKDYEKQSYNSEIHLNPLYIQPIKENSPIIKEEKKKLQELVQRTVNYKVQDKVYAFKASELIKNASVTKNMKYVIDKSGIEKKLDDINHSQSTLNKNYTFKTHSGSVISVKGESYGWAIDIGEEAKRIQEALEKGKKTILAYNVYGVGWNPNGVGYHTTTNHGIGNTYVEVSIKEQRIWVYKDGKLKVTTNVVTGRHDVHEDTPTGVWYIMYKQSPSILKGSEVGNSNYSIKVSYWAPFTNSGCGFHDASWRKNWAKDAYLKQGSGGCVNTPPSAMKTVYNNISQYEPVIIY</sequence>
<feature type="active site" description="Nucleophile" evidence="6">
    <location>
        <position position="436"/>
    </location>
</feature>
<evidence type="ECO:0000256" key="1">
    <source>
        <dbReference type="ARBA" id="ARBA00004752"/>
    </source>
</evidence>
<keyword evidence="2" id="KW-0808">Transferase</keyword>
<evidence type="ECO:0000313" key="8">
    <source>
        <dbReference type="EMBL" id="KHD84467.1"/>
    </source>
</evidence>
<feature type="domain" description="L,D-TPase catalytic" evidence="7">
    <location>
        <begin position="335"/>
        <end position="460"/>
    </location>
</feature>
<dbReference type="EMBL" id="JRUN01000058">
    <property type="protein sequence ID" value="KHD84467.1"/>
    <property type="molecule type" value="Genomic_DNA"/>
</dbReference>
<evidence type="ECO:0000256" key="4">
    <source>
        <dbReference type="ARBA" id="ARBA00022984"/>
    </source>
</evidence>
<dbReference type="Pfam" id="PF03734">
    <property type="entry name" value="YkuD"/>
    <property type="match status" value="1"/>
</dbReference>
<evidence type="ECO:0000256" key="3">
    <source>
        <dbReference type="ARBA" id="ARBA00022960"/>
    </source>
</evidence>
<dbReference type="Proteomes" id="UP000030588">
    <property type="component" value="Unassembled WGS sequence"/>
</dbReference>
<dbReference type="InterPro" id="IPR005490">
    <property type="entry name" value="LD_TPept_cat_dom"/>
</dbReference>
<name>A0A0A6XWF5_9BACI</name>
<organism evidence="8 10">
    <name type="scientific">Heyndrickxia ginsengihumi</name>
    <dbReference type="NCBI Taxonomy" id="363870"/>
    <lineage>
        <taxon>Bacteria</taxon>
        <taxon>Bacillati</taxon>
        <taxon>Bacillota</taxon>
        <taxon>Bacilli</taxon>
        <taxon>Bacillales</taxon>
        <taxon>Bacillaceae</taxon>
        <taxon>Heyndrickxia</taxon>
    </lineage>
</organism>
<keyword evidence="5 6" id="KW-0961">Cell wall biogenesis/degradation</keyword>
<feature type="active site" description="Proton donor/acceptor" evidence="6">
    <location>
        <position position="415"/>
    </location>
</feature>
<dbReference type="GO" id="GO:0005576">
    <property type="term" value="C:extracellular region"/>
    <property type="evidence" value="ECO:0007669"/>
    <property type="project" value="TreeGrafter"/>
</dbReference>
<keyword evidence="4 6" id="KW-0573">Peptidoglycan synthesis</keyword>
<dbReference type="GO" id="GO:0071972">
    <property type="term" value="F:peptidoglycan L,D-transpeptidase activity"/>
    <property type="evidence" value="ECO:0007669"/>
    <property type="project" value="TreeGrafter"/>
</dbReference>
<dbReference type="Gene3D" id="3.10.20.800">
    <property type="match status" value="1"/>
</dbReference>
<dbReference type="AlphaFoldDB" id="A0A0A6XWF5"/>
<protein>
    <submittedName>
        <fullName evidence="8">ErfK/YbiS/YcfS/YnhG family protein</fullName>
    </submittedName>
    <submittedName>
        <fullName evidence="9">L,D-transpeptidase family protein</fullName>
    </submittedName>
</protein>
<comment type="caution">
    <text evidence="8">The sequence shown here is derived from an EMBL/GenBank/DDBJ whole genome shotgun (WGS) entry which is preliminary data.</text>
</comment>
<evidence type="ECO:0000256" key="5">
    <source>
        <dbReference type="ARBA" id="ARBA00023316"/>
    </source>
</evidence>